<accession>A0AAW1VXF1</accession>
<feature type="compositionally biased region" description="Basic residues" evidence="1">
    <location>
        <begin position="16"/>
        <end position="27"/>
    </location>
</feature>
<comment type="caution">
    <text evidence="2">The sequence shown here is derived from an EMBL/GenBank/DDBJ whole genome shotgun (WGS) entry which is preliminary data.</text>
</comment>
<evidence type="ECO:0000256" key="1">
    <source>
        <dbReference type="SAM" id="MobiDB-lite"/>
    </source>
</evidence>
<evidence type="ECO:0000313" key="2">
    <source>
        <dbReference type="EMBL" id="KAK9911482.1"/>
    </source>
</evidence>
<protein>
    <submittedName>
        <fullName evidence="2">Uncharacterized protein</fullName>
    </submittedName>
</protein>
<feature type="region of interest" description="Disordered" evidence="1">
    <location>
        <begin position="1"/>
        <end position="33"/>
    </location>
</feature>
<keyword evidence="3" id="KW-1185">Reference proteome</keyword>
<name>A0AAW1VXF1_RUBAR</name>
<proteinExistence type="predicted"/>
<dbReference type="EMBL" id="JBEDUW010000007">
    <property type="protein sequence ID" value="KAK9911482.1"/>
    <property type="molecule type" value="Genomic_DNA"/>
</dbReference>
<sequence>MLLPPASDATSSKRLMTLRRAKPKPQPRHSPPAAAARVLYSRCTAGMVCWFPTTTGHHLHKGLIPEPPINATPSRIDVGDYSTREGKTGDLCHLDVILNLGTLAIRFYLQ</sequence>
<dbReference type="AlphaFoldDB" id="A0AAW1VXF1"/>
<reference evidence="2 3" key="1">
    <citation type="journal article" date="2023" name="G3 (Bethesda)">
        <title>A chromosome-length genome assembly and annotation of blackberry (Rubus argutus, cv. 'Hillquist').</title>
        <authorList>
            <person name="Bruna T."/>
            <person name="Aryal R."/>
            <person name="Dudchenko O."/>
            <person name="Sargent D.J."/>
            <person name="Mead D."/>
            <person name="Buti M."/>
            <person name="Cavallini A."/>
            <person name="Hytonen T."/>
            <person name="Andres J."/>
            <person name="Pham M."/>
            <person name="Weisz D."/>
            <person name="Mascagni F."/>
            <person name="Usai G."/>
            <person name="Natali L."/>
            <person name="Bassil N."/>
            <person name="Fernandez G.E."/>
            <person name="Lomsadze A."/>
            <person name="Armour M."/>
            <person name="Olukolu B."/>
            <person name="Poorten T."/>
            <person name="Britton C."/>
            <person name="Davik J."/>
            <person name="Ashrafi H."/>
            <person name="Aiden E.L."/>
            <person name="Borodovsky M."/>
            <person name="Worthington M."/>
        </authorList>
    </citation>
    <scope>NUCLEOTIDE SEQUENCE [LARGE SCALE GENOMIC DNA]</scope>
    <source>
        <strain evidence="2">PI 553951</strain>
    </source>
</reference>
<organism evidence="2 3">
    <name type="scientific">Rubus argutus</name>
    <name type="common">Southern blackberry</name>
    <dbReference type="NCBI Taxonomy" id="59490"/>
    <lineage>
        <taxon>Eukaryota</taxon>
        <taxon>Viridiplantae</taxon>
        <taxon>Streptophyta</taxon>
        <taxon>Embryophyta</taxon>
        <taxon>Tracheophyta</taxon>
        <taxon>Spermatophyta</taxon>
        <taxon>Magnoliopsida</taxon>
        <taxon>eudicotyledons</taxon>
        <taxon>Gunneridae</taxon>
        <taxon>Pentapetalae</taxon>
        <taxon>rosids</taxon>
        <taxon>fabids</taxon>
        <taxon>Rosales</taxon>
        <taxon>Rosaceae</taxon>
        <taxon>Rosoideae</taxon>
        <taxon>Rosoideae incertae sedis</taxon>
        <taxon>Rubus</taxon>
    </lineage>
</organism>
<dbReference type="Proteomes" id="UP001457282">
    <property type="component" value="Unassembled WGS sequence"/>
</dbReference>
<evidence type="ECO:0000313" key="3">
    <source>
        <dbReference type="Proteomes" id="UP001457282"/>
    </source>
</evidence>
<gene>
    <name evidence="2" type="ORF">M0R45_035390</name>
</gene>